<evidence type="ECO:0000256" key="3">
    <source>
        <dbReference type="ARBA" id="ARBA00022692"/>
    </source>
</evidence>
<feature type="transmembrane region" description="Helical" evidence="6">
    <location>
        <begin position="131"/>
        <end position="153"/>
    </location>
</feature>
<comment type="similarity">
    <text evidence="2">Belongs to the TerC family.</text>
</comment>
<dbReference type="EMBL" id="DSVQ01000015">
    <property type="protein sequence ID" value="HGT39720.1"/>
    <property type="molecule type" value="Genomic_DNA"/>
</dbReference>
<sequence>MSTFLVWGVFLLLVLLILAFDLGAFSRKGSRSISARQALLRTAVYFSLSCAFTVFVYFGYEHHWLELGRYHERAGAEVAANSHATAWRIAFPFEPELHSSAGHGLPKNGQEAATMYFTGYLVEQSLSMDNIFVIALILGFFQVPAAYQHRVLFWGIMGALIMRGVMIGIGAALIHSFAWITYVFGAILVWTAWKMAWADDDHLHPEDSRILHWVRRFVHVHPGFDGEKFVSRKDGQWGLTPLALALVIVETTDVIFAVDSIPAVFGITHDPFLVFTSNVFAILGLRSLYFALADLLDKFRYLKVSLVAILAFVGLKMLGHDFVLISPLVSLALIAVALGLGVGASWWIPEAEVPVTAGGEDHVT</sequence>
<evidence type="ECO:0000313" key="7">
    <source>
        <dbReference type="EMBL" id="HGT39720.1"/>
    </source>
</evidence>
<dbReference type="InterPro" id="IPR022369">
    <property type="entry name" value="Integral_membrane_TerC_rswitch"/>
</dbReference>
<name>A0A7C4QP29_9PLAN</name>
<dbReference type="PANTHER" id="PTHR30238:SF0">
    <property type="entry name" value="THYLAKOID MEMBRANE PROTEIN TERC, CHLOROPLASTIC"/>
    <property type="match status" value="1"/>
</dbReference>
<keyword evidence="3 6" id="KW-0812">Transmembrane</keyword>
<gene>
    <name evidence="7" type="ORF">ENS64_10735</name>
</gene>
<reference evidence="7" key="1">
    <citation type="journal article" date="2020" name="mSystems">
        <title>Genome- and Community-Level Interaction Insights into Carbon Utilization and Element Cycling Functions of Hydrothermarchaeota in Hydrothermal Sediment.</title>
        <authorList>
            <person name="Zhou Z."/>
            <person name="Liu Y."/>
            <person name="Xu W."/>
            <person name="Pan J."/>
            <person name="Luo Z.H."/>
            <person name="Li M."/>
        </authorList>
    </citation>
    <scope>NUCLEOTIDE SEQUENCE [LARGE SCALE GENOMIC DNA]</scope>
    <source>
        <strain evidence="7">SpSt-508</strain>
    </source>
</reference>
<feature type="transmembrane region" description="Helical" evidence="6">
    <location>
        <begin position="6"/>
        <end position="26"/>
    </location>
</feature>
<keyword evidence="5 6" id="KW-0472">Membrane</keyword>
<comment type="subcellular location">
    <subcellularLocation>
        <location evidence="1">Membrane</location>
        <topology evidence="1">Multi-pass membrane protein</topology>
    </subcellularLocation>
</comment>
<organism evidence="7">
    <name type="scientific">Schlesneria paludicola</name>
    <dbReference type="NCBI Taxonomy" id="360056"/>
    <lineage>
        <taxon>Bacteria</taxon>
        <taxon>Pseudomonadati</taxon>
        <taxon>Planctomycetota</taxon>
        <taxon>Planctomycetia</taxon>
        <taxon>Planctomycetales</taxon>
        <taxon>Planctomycetaceae</taxon>
        <taxon>Schlesneria</taxon>
    </lineage>
</organism>
<feature type="transmembrane region" description="Helical" evidence="6">
    <location>
        <begin position="242"/>
        <end position="265"/>
    </location>
</feature>
<evidence type="ECO:0000256" key="5">
    <source>
        <dbReference type="ARBA" id="ARBA00023136"/>
    </source>
</evidence>
<dbReference type="InterPro" id="IPR005496">
    <property type="entry name" value="Integral_membrane_TerC"/>
</dbReference>
<evidence type="ECO:0000256" key="2">
    <source>
        <dbReference type="ARBA" id="ARBA00007511"/>
    </source>
</evidence>
<feature type="transmembrane region" description="Helical" evidence="6">
    <location>
        <begin position="272"/>
        <end position="292"/>
    </location>
</feature>
<accession>A0A7C4QP29</accession>
<protein>
    <submittedName>
        <fullName evidence="7">TerC family protein</fullName>
    </submittedName>
</protein>
<dbReference type="NCBIfam" id="TIGR03718">
    <property type="entry name" value="R_switched_Alx"/>
    <property type="match status" value="1"/>
</dbReference>
<evidence type="ECO:0000256" key="6">
    <source>
        <dbReference type="SAM" id="Phobius"/>
    </source>
</evidence>
<proteinExistence type="inferred from homology"/>
<feature type="transmembrane region" description="Helical" evidence="6">
    <location>
        <begin position="322"/>
        <end position="348"/>
    </location>
</feature>
<dbReference type="PANTHER" id="PTHR30238">
    <property type="entry name" value="MEMBRANE BOUND PREDICTED REDOX MODULATOR"/>
    <property type="match status" value="1"/>
</dbReference>
<feature type="transmembrane region" description="Helical" evidence="6">
    <location>
        <begin position="165"/>
        <end position="193"/>
    </location>
</feature>
<comment type="caution">
    <text evidence="7">The sequence shown here is derived from an EMBL/GenBank/DDBJ whole genome shotgun (WGS) entry which is preliminary data.</text>
</comment>
<evidence type="ECO:0000256" key="1">
    <source>
        <dbReference type="ARBA" id="ARBA00004141"/>
    </source>
</evidence>
<dbReference type="GO" id="GO:0016020">
    <property type="term" value="C:membrane"/>
    <property type="evidence" value="ECO:0007669"/>
    <property type="project" value="UniProtKB-SubCell"/>
</dbReference>
<dbReference type="AlphaFoldDB" id="A0A7C4QP29"/>
<keyword evidence="4 6" id="KW-1133">Transmembrane helix</keyword>
<feature type="transmembrane region" description="Helical" evidence="6">
    <location>
        <begin position="38"/>
        <end position="60"/>
    </location>
</feature>
<evidence type="ECO:0000256" key="4">
    <source>
        <dbReference type="ARBA" id="ARBA00022989"/>
    </source>
</evidence>
<dbReference type="Pfam" id="PF03741">
    <property type="entry name" value="TerC"/>
    <property type="match status" value="1"/>
</dbReference>